<proteinExistence type="predicted"/>
<feature type="transmembrane region" description="Helical" evidence="1">
    <location>
        <begin position="21"/>
        <end position="38"/>
    </location>
</feature>
<keyword evidence="1" id="KW-0812">Transmembrane</keyword>
<feature type="transmembrane region" description="Helical" evidence="1">
    <location>
        <begin position="290"/>
        <end position="311"/>
    </location>
</feature>
<accession>L0AAP5</accession>
<feature type="transmembrane region" description="Helical" evidence="1">
    <location>
        <begin position="235"/>
        <end position="258"/>
    </location>
</feature>
<dbReference type="HOGENOM" id="CLU_558544_0_0_2"/>
<feature type="transmembrane region" description="Helical" evidence="1">
    <location>
        <begin position="460"/>
        <end position="479"/>
    </location>
</feature>
<sequence length="501" mass="56323">MKQEETKSQRLEAIRITTSRTVLYFLSILINIVATIVLARKLAPTDYAIYQLATKRIIQYATIPLSLAGLWIYRYLVERQKGSYIASFAFATIQFLITLIIGSLLIFIYAKPTPLLLVIASLSIAFQSFYYVIRTAIDAVRPVRLSLLELIYRTSYSLLIFIALYIISNSLILAFVSTLISFILTSTIGMLWLKDRILKDDSKNAKKTLKEWFLGSHATAVGVAFGLMPSLDALIAYPLIGSLIVAAFFVVSSVSTLLRDSTNVGLRYLHSYVLRTGDFRTALRNLEVSLALVIPFLVYGIMHPVYVIYVYNPIYSWASFSISIFLITAIIEIINNGISQIASGNIRESGIKGASKFTKMSLLGVIPSIIYLALIAFAFFVFRGMPIQDILIIWSIIYLIRYLLSVLITSHFFIPKNVNKNFATQLLPKLIFYISISLALSYFIKPIGPPSSRLLIDIKNLAIPGIIEAIIFYGILIAADKGIRRNLTLFIINFFKTFHKS</sequence>
<feature type="transmembrane region" description="Helical" evidence="1">
    <location>
        <begin position="115"/>
        <end position="133"/>
    </location>
</feature>
<keyword evidence="1" id="KW-0472">Membrane</keyword>
<dbReference type="Proteomes" id="UP000010469">
    <property type="component" value="Chromosome"/>
</dbReference>
<feature type="transmembrane region" description="Helical" evidence="1">
    <location>
        <begin position="145"/>
        <end position="166"/>
    </location>
</feature>
<feature type="transmembrane region" description="Helical" evidence="1">
    <location>
        <begin position="426"/>
        <end position="444"/>
    </location>
</feature>
<feature type="transmembrane region" description="Helical" evidence="1">
    <location>
        <begin position="391"/>
        <end position="414"/>
    </location>
</feature>
<evidence type="ECO:0000313" key="2">
    <source>
        <dbReference type="EMBL" id="AFZ70182.1"/>
    </source>
</evidence>
<dbReference type="AlphaFoldDB" id="L0AAP5"/>
<evidence type="ECO:0000256" key="1">
    <source>
        <dbReference type="SAM" id="Phobius"/>
    </source>
</evidence>
<feature type="transmembrane region" description="Helical" evidence="1">
    <location>
        <begin position="317"/>
        <end position="339"/>
    </location>
</feature>
<dbReference type="STRING" id="1056495.Calag_0413"/>
<dbReference type="KEGG" id="clg:Calag_0413"/>
<evidence type="ECO:0008006" key="4">
    <source>
        <dbReference type="Google" id="ProtNLM"/>
    </source>
</evidence>
<protein>
    <recommendedName>
        <fullName evidence="4">Membrane protein involved in the export of O-antigen and teichoic acid</fullName>
    </recommendedName>
</protein>
<name>L0AAP5_CALLD</name>
<keyword evidence="1" id="KW-1133">Transmembrane helix</keyword>
<feature type="transmembrane region" description="Helical" evidence="1">
    <location>
        <begin position="172"/>
        <end position="192"/>
    </location>
</feature>
<feature type="transmembrane region" description="Helical" evidence="1">
    <location>
        <begin position="58"/>
        <end position="76"/>
    </location>
</feature>
<dbReference type="InParanoid" id="L0AAP5"/>
<reference evidence="3" key="1">
    <citation type="submission" date="2012-03" db="EMBL/GenBank/DDBJ databases">
        <title>Complete genome of Caldisphaera lagunensis DSM 15908.</title>
        <authorList>
            <person name="Lucas S."/>
            <person name="Copeland A."/>
            <person name="Lapidus A."/>
            <person name="Glavina del Rio T."/>
            <person name="Dalin E."/>
            <person name="Tice H."/>
            <person name="Bruce D."/>
            <person name="Goodwin L."/>
            <person name="Pitluck S."/>
            <person name="Peters L."/>
            <person name="Mikhailova N."/>
            <person name="Teshima H."/>
            <person name="Kyrpides N."/>
            <person name="Mavromatis K."/>
            <person name="Ivanova N."/>
            <person name="Brettin T."/>
            <person name="Detter J.C."/>
            <person name="Han C."/>
            <person name="Larimer F."/>
            <person name="Land M."/>
            <person name="Hauser L."/>
            <person name="Markowitz V."/>
            <person name="Cheng J.-F."/>
            <person name="Hugenholtz P."/>
            <person name="Woyke T."/>
            <person name="Wu D."/>
            <person name="Spring S."/>
            <person name="Schroeder M."/>
            <person name="Brambilla E."/>
            <person name="Klenk H.-P."/>
            <person name="Eisen J.A."/>
        </authorList>
    </citation>
    <scope>NUCLEOTIDE SEQUENCE [LARGE SCALE GENOMIC DNA]</scope>
    <source>
        <strain evidence="3">DSM 15908 / JCM 11604 / IC-154</strain>
    </source>
</reference>
<keyword evidence="3" id="KW-1185">Reference proteome</keyword>
<evidence type="ECO:0000313" key="3">
    <source>
        <dbReference type="Proteomes" id="UP000010469"/>
    </source>
</evidence>
<feature type="transmembrane region" description="Helical" evidence="1">
    <location>
        <begin position="360"/>
        <end position="385"/>
    </location>
</feature>
<feature type="transmembrane region" description="Helical" evidence="1">
    <location>
        <begin position="88"/>
        <end position="109"/>
    </location>
</feature>
<dbReference type="eggNOG" id="arCOG02216">
    <property type="taxonomic scope" value="Archaea"/>
</dbReference>
<feature type="transmembrane region" description="Helical" evidence="1">
    <location>
        <begin position="212"/>
        <end position="229"/>
    </location>
</feature>
<organism evidence="2 3">
    <name type="scientific">Caldisphaera lagunensis (strain DSM 15908 / JCM 11604 / ANMR 0165 / IC-154)</name>
    <dbReference type="NCBI Taxonomy" id="1056495"/>
    <lineage>
        <taxon>Archaea</taxon>
        <taxon>Thermoproteota</taxon>
        <taxon>Thermoprotei</taxon>
        <taxon>Acidilobales</taxon>
        <taxon>Caldisphaeraceae</taxon>
        <taxon>Caldisphaera</taxon>
    </lineage>
</organism>
<gene>
    <name evidence="2" type="ordered locus">Calag_0413</name>
</gene>
<dbReference type="EMBL" id="CP003378">
    <property type="protein sequence ID" value="AFZ70182.1"/>
    <property type="molecule type" value="Genomic_DNA"/>
</dbReference>